<sequence length="316" mass="34131">MEQTKALNALEPFLALTKSATVPRAAADLITQATSNPNTYVFAELLQTPQIQALSQSPDHASHLKLLEIFSYGTYANYTSTTSLPSLNDAQVLKLRQLSLLALAKDPRNLSYAALQQSLGLTSARALEDLVISAIYAGLVDAQLDPRNGVVHISSVSPLRDLAPGSIPSMLNSLREWSGRCTSTLEDLEAQIASIKAAAAKRHNDKTTWVEQTAKLVEQEKTTDQGVHTPRQRAMLNQALAKIQGQRFNKRGSGSLEPNADDDEAMDVDEEEPDDGEGGSSMTKMPKVILPKANKPSSKVPTLTKASDKTTANIRA</sequence>
<evidence type="ECO:0000313" key="1">
    <source>
        <dbReference type="EMBL" id="KAJ8122102.1"/>
    </source>
</evidence>
<organism evidence="1 2">
    <name type="scientific">Nemania bipapillata</name>
    <dbReference type="NCBI Taxonomy" id="110536"/>
    <lineage>
        <taxon>Eukaryota</taxon>
        <taxon>Fungi</taxon>
        <taxon>Dikarya</taxon>
        <taxon>Ascomycota</taxon>
        <taxon>Pezizomycotina</taxon>
        <taxon>Sordariomycetes</taxon>
        <taxon>Xylariomycetidae</taxon>
        <taxon>Xylariales</taxon>
        <taxon>Xylariaceae</taxon>
        <taxon>Nemania</taxon>
    </lineage>
</organism>
<protein>
    <submittedName>
        <fullName evidence="1">Uncharacterized protein</fullName>
    </submittedName>
</protein>
<evidence type="ECO:0000313" key="2">
    <source>
        <dbReference type="Proteomes" id="UP001153334"/>
    </source>
</evidence>
<proteinExistence type="predicted"/>
<accession>A0ACC2J3X6</accession>
<gene>
    <name evidence="1" type="ORF">ONZ43_g1610</name>
</gene>
<reference evidence="1" key="1">
    <citation type="submission" date="2022-11" db="EMBL/GenBank/DDBJ databases">
        <title>Genome Sequence of Nemania bipapillata.</title>
        <authorList>
            <person name="Buettner E."/>
        </authorList>
    </citation>
    <scope>NUCLEOTIDE SEQUENCE</scope>
    <source>
        <strain evidence="1">CP14</strain>
    </source>
</reference>
<comment type="caution">
    <text evidence="1">The sequence shown here is derived from an EMBL/GenBank/DDBJ whole genome shotgun (WGS) entry which is preliminary data.</text>
</comment>
<name>A0ACC2J3X6_9PEZI</name>
<keyword evidence="2" id="KW-1185">Reference proteome</keyword>
<dbReference type="Proteomes" id="UP001153334">
    <property type="component" value="Unassembled WGS sequence"/>
</dbReference>
<dbReference type="EMBL" id="JAPESX010000289">
    <property type="protein sequence ID" value="KAJ8122102.1"/>
    <property type="molecule type" value="Genomic_DNA"/>
</dbReference>